<name>A0A8J2H6N4_COTCN</name>
<comment type="caution">
    <text evidence="3">The sequence shown here is derived from an EMBL/GenBank/DDBJ whole genome shotgun (WGS) entry which is preliminary data.</text>
</comment>
<keyword evidence="1" id="KW-0732">Signal</keyword>
<gene>
    <name evidence="3" type="ORF">HICCMSTLAB_LOCUS2891</name>
</gene>
<dbReference type="InterPro" id="IPR036179">
    <property type="entry name" value="Ig-like_dom_sf"/>
</dbReference>
<dbReference type="Proteomes" id="UP000786811">
    <property type="component" value="Unassembled WGS sequence"/>
</dbReference>
<keyword evidence="4" id="KW-1185">Reference proteome</keyword>
<dbReference type="InterPro" id="IPR013783">
    <property type="entry name" value="Ig-like_fold"/>
</dbReference>
<dbReference type="SUPFAM" id="SSF48726">
    <property type="entry name" value="Immunoglobulin"/>
    <property type="match status" value="1"/>
</dbReference>
<dbReference type="OrthoDB" id="7613723at2759"/>
<sequence length="271" mass="30474">MLCFDLANFGILMVLVTSEVEPKETIKPVNLDDSQPKTRVEGPRFKIANGDYNATSNELMKPTNEPDDVDSFSLGTVNREIIINEGITITMQCSASIDRFPDDIKWYNTSNLLATDGRVVIKETKETPLHSSHLTIGDIQKWDKGDYTCERTTKNVCLSELTITPIGQIVINEGDLLAITCTASEDVDFFYPQFISFLVDTSPSLITNEPANGGSKFIFKRPKAVYGDTGYYGCVEASKNKRKLNLRNIYVTPETYDEIDIKWTYVYVKCN</sequence>
<dbReference type="InterPro" id="IPR003598">
    <property type="entry name" value="Ig_sub2"/>
</dbReference>
<organism evidence="3 4">
    <name type="scientific">Cotesia congregata</name>
    <name type="common">Parasitoid wasp</name>
    <name type="synonym">Apanteles congregatus</name>
    <dbReference type="NCBI Taxonomy" id="51543"/>
    <lineage>
        <taxon>Eukaryota</taxon>
        <taxon>Metazoa</taxon>
        <taxon>Ecdysozoa</taxon>
        <taxon>Arthropoda</taxon>
        <taxon>Hexapoda</taxon>
        <taxon>Insecta</taxon>
        <taxon>Pterygota</taxon>
        <taxon>Neoptera</taxon>
        <taxon>Endopterygota</taxon>
        <taxon>Hymenoptera</taxon>
        <taxon>Apocrita</taxon>
        <taxon>Ichneumonoidea</taxon>
        <taxon>Braconidae</taxon>
        <taxon>Microgastrinae</taxon>
        <taxon>Cotesia</taxon>
    </lineage>
</organism>
<dbReference type="Gene3D" id="2.60.40.10">
    <property type="entry name" value="Immunoglobulins"/>
    <property type="match status" value="2"/>
</dbReference>
<accession>A0A8J2H6N4</accession>
<reference evidence="3" key="1">
    <citation type="submission" date="2021-04" db="EMBL/GenBank/DDBJ databases">
        <authorList>
            <person name="Chebbi M.A.C M."/>
        </authorList>
    </citation>
    <scope>NUCLEOTIDE SEQUENCE</scope>
</reference>
<dbReference type="InterPro" id="IPR003599">
    <property type="entry name" value="Ig_sub"/>
</dbReference>
<evidence type="ECO:0000313" key="4">
    <source>
        <dbReference type="Proteomes" id="UP000786811"/>
    </source>
</evidence>
<feature type="chain" id="PRO_5035275132" description="Ig-like domain-containing protein" evidence="1">
    <location>
        <begin position="19"/>
        <end position="271"/>
    </location>
</feature>
<dbReference type="SMART" id="SM00408">
    <property type="entry name" value="IGc2"/>
    <property type="match status" value="1"/>
</dbReference>
<dbReference type="InterPro" id="IPR013098">
    <property type="entry name" value="Ig_I-set"/>
</dbReference>
<evidence type="ECO:0000256" key="1">
    <source>
        <dbReference type="SAM" id="SignalP"/>
    </source>
</evidence>
<dbReference type="EMBL" id="CAJNRD030001117">
    <property type="protein sequence ID" value="CAG5078965.1"/>
    <property type="molecule type" value="Genomic_DNA"/>
</dbReference>
<dbReference type="Pfam" id="PF07679">
    <property type="entry name" value="I-set"/>
    <property type="match status" value="1"/>
</dbReference>
<dbReference type="AlphaFoldDB" id="A0A8J2H6N4"/>
<feature type="domain" description="Ig-like" evidence="2">
    <location>
        <begin position="66"/>
        <end position="159"/>
    </location>
</feature>
<evidence type="ECO:0000313" key="3">
    <source>
        <dbReference type="EMBL" id="CAG5078965.1"/>
    </source>
</evidence>
<evidence type="ECO:0000259" key="2">
    <source>
        <dbReference type="PROSITE" id="PS50835"/>
    </source>
</evidence>
<proteinExistence type="predicted"/>
<protein>
    <recommendedName>
        <fullName evidence="2">Ig-like domain-containing protein</fullName>
    </recommendedName>
</protein>
<dbReference type="SMART" id="SM00409">
    <property type="entry name" value="IG"/>
    <property type="match status" value="2"/>
</dbReference>
<dbReference type="PROSITE" id="PS50835">
    <property type="entry name" value="IG_LIKE"/>
    <property type="match status" value="1"/>
</dbReference>
<feature type="signal peptide" evidence="1">
    <location>
        <begin position="1"/>
        <end position="18"/>
    </location>
</feature>
<dbReference type="InterPro" id="IPR007110">
    <property type="entry name" value="Ig-like_dom"/>
</dbReference>